<evidence type="ECO:0000256" key="1">
    <source>
        <dbReference type="ARBA" id="ARBA00022679"/>
    </source>
</evidence>
<dbReference type="EMBL" id="LR778114">
    <property type="protein sequence ID" value="CAB1128657.1"/>
    <property type="molecule type" value="Genomic_DNA"/>
</dbReference>
<dbReference type="GO" id="GO:0003951">
    <property type="term" value="F:NAD+ kinase activity"/>
    <property type="evidence" value="ECO:0007669"/>
    <property type="project" value="UniProtKB-UniRule"/>
</dbReference>
<dbReference type="AlphaFoldDB" id="A0A6F8ZG28"/>
<dbReference type="Proteomes" id="UP000503399">
    <property type="component" value="Chromosome"/>
</dbReference>
<keyword evidence="4 6" id="KW-0520">NAD</keyword>
<dbReference type="Pfam" id="PF20143">
    <property type="entry name" value="NAD_kinase_C"/>
    <property type="match status" value="1"/>
</dbReference>
<protein>
    <recommendedName>
        <fullName evidence="6">NAD kinase</fullName>
        <ecNumber evidence="6">2.7.1.23</ecNumber>
    </recommendedName>
    <alternativeName>
        <fullName evidence="6">ATP-dependent NAD kinase</fullName>
    </alternativeName>
</protein>
<evidence type="ECO:0000256" key="2">
    <source>
        <dbReference type="ARBA" id="ARBA00022777"/>
    </source>
</evidence>
<dbReference type="PANTHER" id="PTHR20275">
    <property type="entry name" value="NAD KINASE"/>
    <property type="match status" value="1"/>
</dbReference>
<feature type="binding site" evidence="6">
    <location>
        <begin position="69"/>
        <end position="70"/>
    </location>
    <ligand>
        <name>NAD(+)</name>
        <dbReference type="ChEBI" id="CHEBI:57540"/>
    </ligand>
</feature>
<dbReference type="Gene3D" id="2.60.200.30">
    <property type="entry name" value="Probable inorganic polyphosphate/atp-NAD kinase, domain 2"/>
    <property type="match status" value="1"/>
</dbReference>
<keyword evidence="6" id="KW-0067">ATP-binding</keyword>
<comment type="caution">
    <text evidence="6">Lacks conserved residue(s) required for the propagation of feature annotation.</text>
</comment>
<comment type="similarity">
    <text evidence="6">Belongs to the NAD kinase family.</text>
</comment>
<dbReference type="Pfam" id="PF01513">
    <property type="entry name" value="NAD_kinase"/>
    <property type="match status" value="1"/>
</dbReference>
<keyword evidence="6" id="KW-0547">Nucleotide-binding</keyword>
<keyword evidence="2 6" id="KW-0418">Kinase</keyword>
<feature type="binding site" evidence="6">
    <location>
        <position position="74"/>
    </location>
    <ligand>
        <name>NAD(+)</name>
        <dbReference type="ChEBI" id="CHEBI:57540"/>
    </ligand>
</feature>
<dbReference type="GO" id="GO:0046872">
    <property type="term" value="F:metal ion binding"/>
    <property type="evidence" value="ECO:0007669"/>
    <property type="project" value="UniProtKB-UniRule"/>
</dbReference>
<feature type="binding site" evidence="6">
    <location>
        <position position="173"/>
    </location>
    <ligand>
        <name>NAD(+)</name>
        <dbReference type="ChEBI" id="CHEBI:57540"/>
    </ligand>
</feature>
<evidence type="ECO:0000256" key="4">
    <source>
        <dbReference type="ARBA" id="ARBA00023027"/>
    </source>
</evidence>
<comment type="subcellular location">
    <subcellularLocation>
        <location evidence="6">Cytoplasm</location>
    </subcellularLocation>
</comment>
<feature type="binding site" evidence="6">
    <location>
        <position position="243"/>
    </location>
    <ligand>
        <name>NAD(+)</name>
        <dbReference type="ChEBI" id="CHEBI:57540"/>
    </ligand>
</feature>
<organism evidence="7 8">
    <name type="scientific">Candidatus Hydrogenisulfobacillus filiaventi</name>
    <dbReference type="NCBI Taxonomy" id="2707344"/>
    <lineage>
        <taxon>Bacteria</taxon>
        <taxon>Bacillati</taxon>
        <taxon>Bacillota</taxon>
        <taxon>Clostridia</taxon>
        <taxon>Eubacteriales</taxon>
        <taxon>Clostridiales Family XVII. Incertae Sedis</taxon>
        <taxon>Candidatus Hydrogenisulfobacillus</taxon>
    </lineage>
</organism>
<evidence type="ECO:0000256" key="5">
    <source>
        <dbReference type="ARBA" id="ARBA00047925"/>
    </source>
</evidence>
<dbReference type="GO" id="GO:0005737">
    <property type="term" value="C:cytoplasm"/>
    <property type="evidence" value="ECO:0007669"/>
    <property type="project" value="UniProtKB-SubCell"/>
</dbReference>
<evidence type="ECO:0000313" key="8">
    <source>
        <dbReference type="Proteomes" id="UP000503399"/>
    </source>
</evidence>
<feature type="active site" description="Proton acceptor" evidence="6">
    <location>
        <position position="69"/>
    </location>
</feature>
<keyword evidence="6" id="KW-0963">Cytoplasm</keyword>
<accession>A0A6F8ZG28</accession>
<comment type="catalytic activity">
    <reaction evidence="5 6">
        <text>NAD(+) + ATP = ADP + NADP(+) + H(+)</text>
        <dbReference type="Rhea" id="RHEA:18629"/>
        <dbReference type="ChEBI" id="CHEBI:15378"/>
        <dbReference type="ChEBI" id="CHEBI:30616"/>
        <dbReference type="ChEBI" id="CHEBI:57540"/>
        <dbReference type="ChEBI" id="CHEBI:58349"/>
        <dbReference type="ChEBI" id="CHEBI:456216"/>
        <dbReference type="EC" id="2.7.1.23"/>
    </reaction>
</comment>
<dbReference type="InterPro" id="IPR016064">
    <property type="entry name" value="NAD/diacylglycerol_kinase_sf"/>
</dbReference>
<feature type="binding site" evidence="6">
    <location>
        <position position="154"/>
    </location>
    <ligand>
        <name>NAD(+)</name>
        <dbReference type="ChEBI" id="CHEBI:57540"/>
    </ligand>
</feature>
<sequence length="284" mass="31563">MARVLIWPNPEKERVRGLAAQLVRWLERRGDTAVIPAEMAELVGLGDWGRSWEDPELTDFTIGVVLGGDGTLLRAAKQLLEADRPLLGVNLGHLGFLTEVEVPDLYPALSAFLAGDYDLDERYMLSARILREGRELARYHALNDVVVTKGPFARLVNLETFVGPHYVATYPADGLIVATPTGSTAYSLSAGGPILSPDLAIMVMTPICPHSFFDRSIVIDGRQRITIRVHAPHRETFVTVDGQEGLPIEDGDEVAVEACERRVKLLRRPGWSFFNVLRGWRTRR</sequence>
<dbReference type="InterPro" id="IPR017437">
    <property type="entry name" value="ATP-NAD_kinase_PpnK-typ_C"/>
</dbReference>
<dbReference type="HAMAP" id="MF_00361">
    <property type="entry name" value="NAD_kinase"/>
    <property type="match status" value="1"/>
</dbReference>
<evidence type="ECO:0000256" key="6">
    <source>
        <dbReference type="HAMAP-Rule" id="MF_00361"/>
    </source>
</evidence>
<feature type="binding site" evidence="6">
    <location>
        <begin position="143"/>
        <end position="144"/>
    </location>
    <ligand>
        <name>NAD(+)</name>
        <dbReference type="ChEBI" id="CHEBI:57540"/>
    </ligand>
</feature>
<proteinExistence type="inferred from homology"/>
<dbReference type="GO" id="GO:0019674">
    <property type="term" value="P:NAD+ metabolic process"/>
    <property type="evidence" value="ECO:0007669"/>
    <property type="project" value="InterPro"/>
</dbReference>
<dbReference type="GO" id="GO:0051287">
    <property type="term" value="F:NAD binding"/>
    <property type="evidence" value="ECO:0007669"/>
    <property type="project" value="UniProtKB-ARBA"/>
</dbReference>
<evidence type="ECO:0000313" key="7">
    <source>
        <dbReference type="EMBL" id="CAB1128657.1"/>
    </source>
</evidence>
<dbReference type="KEGG" id="hfv:R50_1151"/>
<dbReference type="PANTHER" id="PTHR20275:SF0">
    <property type="entry name" value="NAD KINASE"/>
    <property type="match status" value="1"/>
</dbReference>
<dbReference type="GO" id="GO:0006741">
    <property type="term" value="P:NADP+ biosynthetic process"/>
    <property type="evidence" value="ECO:0007669"/>
    <property type="project" value="UniProtKB-UniRule"/>
</dbReference>
<dbReference type="EC" id="2.7.1.23" evidence="6"/>
<dbReference type="InterPro" id="IPR002504">
    <property type="entry name" value="NADK"/>
</dbReference>
<keyword evidence="8" id="KW-1185">Reference proteome</keyword>
<keyword evidence="3 6" id="KW-0521">NADP</keyword>
<dbReference type="InterPro" id="IPR017438">
    <property type="entry name" value="ATP-NAD_kinase_N"/>
</dbReference>
<dbReference type="SUPFAM" id="SSF111331">
    <property type="entry name" value="NAD kinase/diacylglycerol kinase-like"/>
    <property type="match status" value="1"/>
</dbReference>
<reference evidence="7 8" key="1">
    <citation type="submission" date="2020-02" db="EMBL/GenBank/DDBJ databases">
        <authorList>
            <person name="Hogendoorn C."/>
        </authorList>
    </citation>
    <scope>NUCLEOTIDE SEQUENCE [LARGE SCALE GENOMIC DNA]</scope>
    <source>
        <strain evidence="7">R501</strain>
    </source>
</reference>
<comment type="function">
    <text evidence="6">Involved in the regulation of the intracellular balance of NAD and NADP, and is a key enzyme in the biosynthesis of NADP. Catalyzes specifically the phosphorylation on 2'-hydroxyl of the adenosine moiety of NAD to yield NADP.</text>
</comment>
<comment type="cofactor">
    <cofactor evidence="6">
        <name>a divalent metal cation</name>
        <dbReference type="ChEBI" id="CHEBI:60240"/>
    </cofactor>
</comment>
<gene>
    <name evidence="6 7" type="primary">nadK</name>
    <name evidence="7" type="ORF">R50_1151</name>
</gene>
<name>A0A6F8ZG28_9FIRM</name>
<keyword evidence="1 6" id="KW-0808">Transferase</keyword>
<feature type="binding site" evidence="6">
    <location>
        <begin position="184"/>
        <end position="189"/>
    </location>
    <ligand>
        <name>NAD(+)</name>
        <dbReference type="ChEBI" id="CHEBI:57540"/>
    </ligand>
</feature>
<dbReference type="GO" id="GO:0005524">
    <property type="term" value="F:ATP binding"/>
    <property type="evidence" value="ECO:0007669"/>
    <property type="project" value="UniProtKB-KW"/>
</dbReference>
<dbReference type="Gene3D" id="3.40.50.10330">
    <property type="entry name" value="Probable inorganic polyphosphate/atp-NAD kinase, domain 1"/>
    <property type="match status" value="1"/>
</dbReference>
<evidence type="ECO:0000256" key="3">
    <source>
        <dbReference type="ARBA" id="ARBA00022857"/>
    </source>
</evidence>